<dbReference type="InterPro" id="IPR000550">
    <property type="entry name" value="Hppk"/>
</dbReference>
<dbReference type="EMBL" id="BAAANO010000020">
    <property type="protein sequence ID" value="GAA2009868.1"/>
    <property type="molecule type" value="Genomic_DNA"/>
</dbReference>
<comment type="catalytic activity">
    <reaction evidence="1">
        <text>6-hydroxymethyl-7,8-dihydropterin + ATP = (7,8-dihydropterin-6-yl)methyl diphosphate + AMP + H(+)</text>
        <dbReference type="Rhea" id="RHEA:11412"/>
        <dbReference type="ChEBI" id="CHEBI:15378"/>
        <dbReference type="ChEBI" id="CHEBI:30616"/>
        <dbReference type="ChEBI" id="CHEBI:44841"/>
        <dbReference type="ChEBI" id="CHEBI:72950"/>
        <dbReference type="ChEBI" id="CHEBI:456215"/>
        <dbReference type="EC" id="2.7.6.3"/>
    </reaction>
</comment>
<dbReference type="Proteomes" id="UP001500755">
    <property type="component" value="Unassembled WGS sequence"/>
</dbReference>
<dbReference type="SMART" id="SM00905">
    <property type="entry name" value="FolB"/>
    <property type="match status" value="1"/>
</dbReference>
<keyword evidence="7" id="KW-0067">ATP-binding</keyword>
<sequence length="314" mass="33499">MSTDRIRLTGLRARGHHGVFAHEKENGQDFLVDVVLHTDTRAAAASDDLRDTLDYGTLADAVVEIVQGPSLDLIETLAERIADHCLTLCAHVEVTVHKPQAPIAHAFDDVEVHIERFRAAAAPVRTAAPGDLAAPGEAQAVIALGANLGHPVTALREAVSALDRHPRITVTGTSRIYRTAPVGRTDQPDFLNAAVTVATSIAPVELLSVCQGIEVAAGRTRELHWGPRTLDLDLVRYVPAGADLDDPAAEVRLTGEVLTLPHPLAHERAFVLGPWADVRPEARVACGDEILPIGEAVDRAADSDGIRPTELSLT</sequence>
<dbReference type="NCBIfam" id="TIGR00525">
    <property type="entry name" value="folB"/>
    <property type="match status" value="1"/>
</dbReference>
<evidence type="ECO:0000259" key="10">
    <source>
        <dbReference type="PROSITE" id="PS00794"/>
    </source>
</evidence>
<keyword evidence="8 9" id="KW-0289">Folate biosynthesis</keyword>
<dbReference type="Gene3D" id="3.30.70.560">
    <property type="entry name" value="7,8-Dihydro-6-hydroxymethylpterin-pyrophosphokinase HPPK"/>
    <property type="match status" value="1"/>
</dbReference>
<dbReference type="Gene3D" id="3.30.1130.10">
    <property type="match status" value="1"/>
</dbReference>
<dbReference type="CDD" id="cd00483">
    <property type="entry name" value="HPPK"/>
    <property type="match status" value="1"/>
</dbReference>
<comment type="caution">
    <text evidence="11">The sequence shown here is derived from an EMBL/GenBank/DDBJ whole genome shotgun (WGS) entry which is preliminary data.</text>
</comment>
<dbReference type="SUPFAM" id="SSF55620">
    <property type="entry name" value="Tetrahydrobiopterin biosynthesis enzymes-like"/>
    <property type="match status" value="1"/>
</dbReference>
<evidence type="ECO:0000256" key="3">
    <source>
        <dbReference type="ARBA" id="ARBA00009640"/>
    </source>
</evidence>
<comment type="pathway">
    <text evidence="9">Cofactor biosynthesis; tetrahydrofolate biosynthesis; 2-amino-4-hydroxy-6-hydroxymethyl-7,8-dihydropteridine diphosphate from 7,8-dihydroneopterin triphosphate: step 3/4.</text>
</comment>
<comment type="function">
    <text evidence="9">Catalyzes the conversion of 7,8-dihydroneopterin to 6-hydroxymethyl-7,8-dihydropterin.</text>
</comment>
<dbReference type="InterPro" id="IPR035907">
    <property type="entry name" value="Hppk_sf"/>
</dbReference>
<evidence type="ECO:0000256" key="8">
    <source>
        <dbReference type="ARBA" id="ARBA00022909"/>
    </source>
</evidence>
<keyword evidence="4" id="KW-0808">Transferase</keyword>
<protein>
    <recommendedName>
        <fullName evidence="9">Bifunctional folate synthesis protein</fullName>
    </recommendedName>
    <domain>
        <recommendedName>
            <fullName evidence="9">Dihydroneopterin aldolase</fullName>
            <shortName evidence="9">DHNA</shortName>
            <ecNumber evidence="9">4.1.2.25</ecNumber>
        </recommendedName>
        <alternativeName>
            <fullName evidence="9">7,8-dihydroneopterin aldolase</fullName>
        </alternativeName>
    </domain>
    <domain>
        <recommendedName>
            <fullName evidence="9">2-amino-4-hydroxy-6-hydroxymethyldihydropteridine pyrophosphokinase</fullName>
            <ecNumber evidence="9">2.7.6.3</ecNumber>
        </recommendedName>
        <alternativeName>
            <fullName evidence="9">6-hydroxymethyl-7,8-dihydropterin pyrophosphokinase</fullName>
            <shortName evidence="9">PPPK</shortName>
        </alternativeName>
        <alternativeName>
            <fullName evidence="9">7,8-dihydro-6-hydroxymethylpterin pyrophosphokinase</fullName>
            <shortName evidence="9">HPPK</shortName>
        </alternativeName>
    </domain>
</protein>
<dbReference type="PANTHER" id="PTHR43071:SF1">
    <property type="entry name" value="2-AMINO-4-HYDROXY-6-HYDROXYMETHYLDIHYDROPTERIDINE PYROPHOSPHOKINASE"/>
    <property type="match status" value="1"/>
</dbReference>
<keyword evidence="5" id="KW-0547">Nucleotide-binding</keyword>
<dbReference type="PROSITE" id="PS00794">
    <property type="entry name" value="HPPK"/>
    <property type="match status" value="1"/>
</dbReference>
<dbReference type="EC" id="2.7.6.3" evidence="9"/>
<comment type="similarity">
    <text evidence="9">Belongs to the DHNA family.</text>
</comment>
<dbReference type="SUPFAM" id="SSF55083">
    <property type="entry name" value="6-hydroxymethyl-7,8-dihydropterin pyrophosphokinase, HPPK"/>
    <property type="match status" value="1"/>
</dbReference>
<dbReference type="InterPro" id="IPR006157">
    <property type="entry name" value="FolB_dom"/>
</dbReference>
<dbReference type="Pfam" id="PF01288">
    <property type="entry name" value="HPPK"/>
    <property type="match status" value="1"/>
</dbReference>
<dbReference type="PANTHER" id="PTHR43071">
    <property type="entry name" value="2-AMINO-4-HYDROXY-6-HYDROXYMETHYLDIHYDROPTERIDINE PYROPHOSPHOKINASE"/>
    <property type="match status" value="1"/>
</dbReference>
<name>A0ABN2TI90_9MICO</name>
<dbReference type="Pfam" id="PF02152">
    <property type="entry name" value="FolB"/>
    <property type="match status" value="1"/>
</dbReference>
<evidence type="ECO:0000313" key="11">
    <source>
        <dbReference type="EMBL" id="GAA2009868.1"/>
    </source>
</evidence>
<keyword evidence="12" id="KW-1185">Reference proteome</keyword>
<organism evidence="11 12">
    <name type="scientific">Brevibacterium samyangense</name>
    <dbReference type="NCBI Taxonomy" id="366888"/>
    <lineage>
        <taxon>Bacteria</taxon>
        <taxon>Bacillati</taxon>
        <taxon>Actinomycetota</taxon>
        <taxon>Actinomycetes</taxon>
        <taxon>Micrococcales</taxon>
        <taxon>Brevibacteriaceae</taxon>
        <taxon>Brevibacterium</taxon>
    </lineage>
</organism>
<accession>A0ABN2TI90</accession>
<gene>
    <name evidence="11" type="ORF">GCM10009755_20970</name>
</gene>
<comment type="catalytic activity">
    <reaction evidence="9">
        <text>7,8-dihydroneopterin = 6-hydroxymethyl-7,8-dihydropterin + glycolaldehyde</text>
        <dbReference type="Rhea" id="RHEA:10540"/>
        <dbReference type="ChEBI" id="CHEBI:17001"/>
        <dbReference type="ChEBI" id="CHEBI:17071"/>
        <dbReference type="ChEBI" id="CHEBI:44841"/>
        <dbReference type="EC" id="4.1.2.25"/>
    </reaction>
</comment>
<feature type="domain" description="7,8-dihydro-6-hydroxymethylpterin-pyrophosphokinase" evidence="10">
    <location>
        <begin position="224"/>
        <end position="235"/>
    </location>
</feature>
<dbReference type="NCBIfam" id="TIGR01498">
    <property type="entry name" value="folK"/>
    <property type="match status" value="1"/>
</dbReference>
<evidence type="ECO:0000313" key="12">
    <source>
        <dbReference type="Proteomes" id="UP001500755"/>
    </source>
</evidence>
<evidence type="ECO:0000256" key="2">
    <source>
        <dbReference type="ARBA" id="ARBA00005051"/>
    </source>
</evidence>
<dbReference type="RefSeq" id="WP_344309481.1">
    <property type="nucleotide sequence ID" value="NZ_BAAANO010000020.1"/>
</dbReference>
<dbReference type="EC" id="4.1.2.25" evidence="9"/>
<keyword evidence="9" id="KW-0456">Lyase</keyword>
<proteinExistence type="inferred from homology"/>
<evidence type="ECO:0000256" key="6">
    <source>
        <dbReference type="ARBA" id="ARBA00022777"/>
    </source>
</evidence>
<evidence type="ECO:0000256" key="7">
    <source>
        <dbReference type="ARBA" id="ARBA00022840"/>
    </source>
</evidence>
<keyword evidence="6" id="KW-0418">Kinase</keyword>
<evidence type="ECO:0000256" key="9">
    <source>
        <dbReference type="RuleBase" id="RU362079"/>
    </source>
</evidence>
<evidence type="ECO:0000256" key="4">
    <source>
        <dbReference type="ARBA" id="ARBA00022679"/>
    </source>
</evidence>
<dbReference type="InterPro" id="IPR043133">
    <property type="entry name" value="GTP-CH-I_C/QueF"/>
</dbReference>
<evidence type="ECO:0000256" key="1">
    <source>
        <dbReference type="ARBA" id="ARBA00000198"/>
    </source>
</evidence>
<comment type="similarity">
    <text evidence="3">In the N-terminal section; belongs to the DHNA family.</text>
</comment>
<evidence type="ECO:0000256" key="5">
    <source>
        <dbReference type="ARBA" id="ARBA00022741"/>
    </source>
</evidence>
<dbReference type="InterPro" id="IPR006156">
    <property type="entry name" value="Dihydroneopterin_aldolase"/>
</dbReference>
<dbReference type="NCBIfam" id="TIGR00526">
    <property type="entry name" value="folB_dom"/>
    <property type="match status" value="1"/>
</dbReference>
<comment type="pathway">
    <text evidence="2">Cofactor biosynthesis; tetrahydrofolate biosynthesis; 2-amino-4-hydroxy-6-hydroxymethyl-7,8-dihydropteridine diphosphate from 7,8-dihydroneopterin triphosphate: step 4/4.</text>
</comment>
<dbReference type="CDD" id="cd00534">
    <property type="entry name" value="DHNA_DHNTPE"/>
    <property type="match status" value="1"/>
</dbReference>
<reference evidence="11 12" key="1">
    <citation type="journal article" date="2019" name="Int. J. Syst. Evol. Microbiol.">
        <title>The Global Catalogue of Microorganisms (GCM) 10K type strain sequencing project: providing services to taxonomists for standard genome sequencing and annotation.</title>
        <authorList>
            <consortium name="The Broad Institute Genomics Platform"/>
            <consortium name="The Broad Institute Genome Sequencing Center for Infectious Disease"/>
            <person name="Wu L."/>
            <person name="Ma J."/>
        </authorList>
    </citation>
    <scope>NUCLEOTIDE SEQUENCE [LARGE SCALE GENOMIC DNA]</scope>
    <source>
        <strain evidence="11 12">JCM 14546</strain>
    </source>
</reference>